<dbReference type="PIRSF" id="PIRSF031503">
    <property type="entry name" value="UCP031503_mp"/>
    <property type="match status" value="1"/>
</dbReference>
<feature type="transmembrane region" description="Helical" evidence="1">
    <location>
        <begin position="222"/>
        <end position="244"/>
    </location>
</feature>
<dbReference type="PATRIC" id="fig|759620.7.peg.494"/>
<dbReference type="STRING" id="759620.WS105_0505"/>
<feature type="transmembrane region" description="Helical" evidence="1">
    <location>
        <begin position="176"/>
        <end position="202"/>
    </location>
</feature>
<dbReference type="KEGG" id="wce:WS08_0507"/>
<dbReference type="RefSeq" id="WP_009765394.1">
    <property type="nucleotide sequence ID" value="NZ_CP009223.1"/>
</dbReference>
<dbReference type="InterPro" id="IPR014564">
    <property type="entry name" value="UCP031503_TM"/>
</dbReference>
<feature type="transmembrane region" description="Helical" evidence="1">
    <location>
        <begin position="79"/>
        <end position="105"/>
    </location>
</feature>
<keyword evidence="1" id="KW-0472">Membrane</keyword>
<feature type="transmembrane region" description="Helical" evidence="1">
    <location>
        <begin position="125"/>
        <end position="156"/>
    </location>
</feature>
<reference evidence="3" key="2">
    <citation type="submission" date="2014-08" db="EMBL/GenBank/DDBJ databases">
        <title>Complete genome of Weissella ceti strain WS74 isolated from diseased rainbow trout in Brazil.</title>
        <authorList>
            <person name="Figueiredo H.C.P."/>
            <person name="Leal C.A.G."/>
            <person name="Pereira F.L."/>
            <person name="Soares S.C."/>
            <person name="Dorella F.A."/>
            <person name="Carvalho A.F."/>
            <person name="Azevedo V.A.C."/>
        </authorList>
    </citation>
    <scope>NUCLEOTIDE SEQUENCE [LARGE SCALE GENOMIC DNA]</scope>
    <source>
        <strain evidence="3">WS74</strain>
    </source>
</reference>
<keyword evidence="3" id="KW-1185">Reference proteome</keyword>
<dbReference type="KEGG" id="wct:WS74_0508"/>
<keyword evidence="1" id="KW-1133">Transmembrane helix</keyword>
<gene>
    <name evidence="2" type="ORF">WS74_0508</name>
</gene>
<sequence length="249" mass="26686">MTVMFVLSVILFVLMWLIGGLKGLGAFFSLGINILILVVLTTLLSWGFNLYIVVGLGAIMILTVTIISSGADEDTATTAMIVSTFIMIILIVLIVPIVTYTKAFGFAGEHASMLESLSLTIPVNFMNLTIAATLLATLGAISEATVAFVAATHIIYRDAPGQKFNELYQASQKAGIAIVGTALNTVLFGFFASFLGAALVFAKLQYSLAEIINAKLFVATMLSVLFAILGVLLVFPITLICFYYQRQDS</sequence>
<dbReference type="Pfam" id="PF07907">
    <property type="entry name" value="YibE_F"/>
    <property type="match status" value="1"/>
</dbReference>
<dbReference type="InterPro" id="IPR012507">
    <property type="entry name" value="YibE_F"/>
</dbReference>
<dbReference type="PANTHER" id="PTHR41771:SF1">
    <property type="entry name" value="MEMBRANE PROTEIN"/>
    <property type="match status" value="1"/>
</dbReference>
<dbReference type="OrthoDB" id="2414035at2"/>
<dbReference type="EMBL" id="CP009223">
    <property type="protein sequence ID" value="AIM62760.1"/>
    <property type="molecule type" value="Genomic_DNA"/>
</dbReference>
<dbReference type="AlphaFoldDB" id="A0A075TYR5"/>
<feature type="transmembrane region" description="Helical" evidence="1">
    <location>
        <begin position="7"/>
        <end position="40"/>
    </location>
</feature>
<feature type="transmembrane region" description="Helical" evidence="1">
    <location>
        <begin position="46"/>
        <end position="67"/>
    </location>
</feature>
<dbReference type="PANTHER" id="PTHR41771">
    <property type="entry name" value="MEMBRANE PROTEIN-RELATED"/>
    <property type="match status" value="1"/>
</dbReference>
<name>A0A075TYR5_9LACO</name>
<dbReference type="KEGG" id="wci:WS105_0505"/>
<protein>
    <submittedName>
        <fullName evidence="2">Multitransmembrane protein</fullName>
    </submittedName>
</protein>
<evidence type="ECO:0000256" key="1">
    <source>
        <dbReference type="SAM" id="Phobius"/>
    </source>
</evidence>
<keyword evidence="1" id="KW-0812">Transmembrane</keyword>
<accession>A0A075TYR5</accession>
<proteinExistence type="predicted"/>
<evidence type="ECO:0000313" key="3">
    <source>
        <dbReference type="Proteomes" id="UP000029079"/>
    </source>
</evidence>
<reference evidence="2 3" key="1">
    <citation type="journal article" date="2014" name="Genome Announc.">
        <title>Complete Genome Sequences of Fish Pathogenic Weissella ceti Strains WS74 and WS105.</title>
        <authorList>
            <person name="Figueiredo H.C."/>
            <person name="Leal C.A."/>
            <person name="Dorella F.A."/>
            <person name="Carvalho A.F."/>
            <person name="Soares S.C."/>
            <person name="Pereira F.L."/>
            <person name="Azevedo V.A."/>
        </authorList>
    </citation>
    <scope>NUCLEOTIDE SEQUENCE [LARGE SCALE GENOMIC DNA]</scope>
    <source>
        <strain evidence="2 3">WS74</strain>
    </source>
</reference>
<evidence type="ECO:0000313" key="2">
    <source>
        <dbReference type="EMBL" id="AIM62760.1"/>
    </source>
</evidence>
<dbReference type="Proteomes" id="UP000029079">
    <property type="component" value="Chromosome"/>
</dbReference>
<organism evidence="2 3">
    <name type="scientific">Weissella ceti</name>
    <dbReference type="NCBI Taxonomy" id="759620"/>
    <lineage>
        <taxon>Bacteria</taxon>
        <taxon>Bacillati</taxon>
        <taxon>Bacillota</taxon>
        <taxon>Bacilli</taxon>
        <taxon>Lactobacillales</taxon>
        <taxon>Lactobacillaceae</taxon>
        <taxon>Weissella</taxon>
    </lineage>
</organism>